<dbReference type="AlphaFoldDB" id="A0A2M6T1F3"/>
<reference evidence="2" key="1">
    <citation type="submission" date="2017-09" db="EMBL/GenBank/DDBJ databases">
        <title>Depth-based differentiation of microbial function through sediment-hosted aquifers and enrichment of novel symbionts in the deep terrestrial subsurface.</title>
        <authorList>
            <person name="Probst A.J."/>
            <person name="Ladd B."/>
            <person name="Jarett J.K."/>
            <person name="Geller-Mcgrath D.E."/>
            <person name="Sieber C.M.K."/>
            <person name="Emerson J.B."/>
            <person name="Anantharaman K."/>
            <person name="Thomas B.C."/>
            <person name="Malmstrom R."/>
            <person name="Stieglmeier M."/>
            <person name="Klingl A."/>
            <person name="Woyke T."/>
            <person name="Ryan C.M."/>
            <person name="Banfield J.F."/>
        </authorList>
    </citation>
    <scope>NUCLEOTIDE SEQUENCE [LARGE SCALE GENOMIC DNA]</scope>
</reference>
<comment type="caution">
    <text evidence="1">The sequence shown here is derived from an EMBL/GenBank/DDBJ whole genome shotgun (WGS) entry which is preliminary data.</text>
</comment>
<organism evidence="1 2">
    <name type="scientific">Candidatus Nealsonbacteria bacterium CG08_land_8_20_14_0_20_43_11</name>
    <dbReference type="NCBI Taxonomy" id="1974706"/>
    <lineage>
        <taxon>Bacteria</taxon>
        <taxon>Candidatus Nealsoniibacteriota</taxon>
    </lineage>
</organism>
<sequence length="101" mass="12341">MRKIKFVKNHIYHIYNRGVEKRDIFESDNDKWRFLQGLFLFNNTRASINLLWQVERAKGRATFKTIKDFFKDKKEERTPLVRIMADCLMPNHFHLLIEEIQ</sequence>
<evidence type="ECO:0008006" key="3">
    <source>
        <dbReference type="Google" id="ProtNLM"/>
    </source>
</evidence>
<gene>
    <name evidence="1" type="ORF">COT34_00280</name>
</gene>
<dbReference type="GO" id="GO:0004803">
    <property type="term" value="F:transposase activity"/>
    <property type="evidence" value="ECO:0007669"/>
    <property type="project" value="InterPro"/>
</dbReference>
<dbReference type="InterPro" id="IPR036515">
    <property type="entry name" value="Transposase_17_sf"/>
</dbReference>
<accession>A0A2M6T1F3</accession>
<dbReference type="Proteomes" id="UP000229390">
    <property type="component" value="Unassembled WGS sequence"/>
</dbReference>
<dbReference type="GO" id="GO:0006313">
    <property type="term" value="P:DNA transposition"/>
    <property type="evidence" value="ECO:0007669"/>
    <property type="project" value="InterPro"/>
</dbReference>
<name>A0A2M6T1F3_9BACT</name>
<evidence type="ECO:0000313" key="1">
    <source>
        <dbReference type="EMBL" id="PIS39077.1"/>
    </source>
</evidence>
<proteinExistence type="predicted"/>
<feature type="non-terminal residue" evidence="1">
    <location>
        <position position="101"/>
    </location>
</feature>
<dbReference type="EMBL" id="PEYE01000006">
    <property type="protein sequence ID" value="PIS39077.1"/>
    <property type="molecule type" value="Genomic_DNA"/>
</dbReference>
<protein>
    <recommendedName>
        <fullName evidence="3">Transposase IS200-like domain-containing protein</fullName>
    </recommendedName>
</protein>
<dbReference type="Gene3D" id="3.30.70.1290">
    <property type="entry name" value="Transposase IS200-like"/>
    <property type="match status" value="1"/>
</dbReference>
<evidence type="ECO:0000313" key="2">
    <source>
        <dbReference type="Proteomes" id="UP000229390"/>
    </source>
</evidence>
<dbReference type="GO" id="GO:0003677">
    <property type="term" value="F:DNA binding"/>
    <property type="evidence" value="ECO:0007669"/>
    <property type="project" value="InterPro"/>
</dbReference>